<dbReference type="GO" id="GO:0005783">
    <property type="term" value="C:endoplasmic reticulum"/>
    <property type="evidence" value="ECO:0007669"/>
    <property type="project" value="TreeGrafter"/>
</dbReference>
<evidence type="ECO:0000256" key="3">
    <source>
        <dbReference type="SAM" id="SignalP"/>
    </source>
</evidence>
<evidence type="ECO:0000313" key="5">
    <source>
        <dbReference type="Proteomes" id="UP000734854"/>
    </source>
</evidence>
<dbReference type="InterPro" id="IPR024078">
    <property type="entry name" value="LmbE-like_dom_sf"/>
</dbReference>
<comment type="similarity">
    <text evidence="1">Belongs to the PIGL family.</text>
</comment>
<accession>A0A8J5I2L9</accession>
<keyword evidence="3" id="KW-0732">Signal</keyword>
<dbReference type="PANTHER" id="PTHR12993:SF11">
    <property type="entry name" value="N-ACETYLGLUCOSAMINYL-PHOSPHATIDYLINOSITOL DE-N-ACETYLASE"/>
    <property type="match status" value="1"/>
</dbReference>
<dbReference type="Proteomes" id="UP000734854">
    <property type="component" value="Unassembled WGS sequence"/>
</dbReference>
<dbReference type="GO" id="GO:0000225">
    <property type="term" value="F:N-acetylglucosaminylphosphatidylinositol deacetylase activity"/>
    <property type="evidence" value="ECO:0007669"/>
    <property type="project" value="UniProtKB-EC"/>
</dbReference>
<organism evidence="4 5">
    <name type="scientific">Zingiber officinale</name>
    <name type="common">Ginger</name>
    <name type="synonym">Amomum zingiber</name>
    <dbReference type="NCBI Taxonomy" id="94328"/>
    <lineage>
        <taxon>Eukaryota</taxon>
        <taxon>Viridiplantae</taxon>
        <taxon>Streptophyta</taxon>
        <taxon>Embryophyta</taxon>
        <taxon>Tracheophyta</taxon>
        <taxon>Spermatophyta</taxon>
        <taxon>Magnoliopsida</taxon>
        <taxon>Liliopsida</taxon>
        <taxon>Zingiberales</taxon>
        <taxon>Zingiberaceae</taxon>
        <taxon>Zingiber</taxon>
    </lineage>
</organism>
<feature type="chain" id="PRO_5035299105" description="N-acetylglucosaminylphosphatidylinositol deacetylase" evidence="3">
    <location>
        <begin position="21"/>
        <end position="243"/>
    </location>
</feature>
<feature type="signal peptide" evidence="3">
    <location>
        <begin position="1"/>
        <end position="20"/>
    </location>
</feature>
<name>A0A8J5I2L9_ZINOF</name>
<evidence type="ECO:0000313" key="4">
    <source>
        <dbReference type="EMBL" id="KAG6526402.1"/>
    </source>
</evidence>
<dbReference type="UniPathway" id="UPA00196"/>
<dbReference type="InterPro" id="IPR003737">
    <property type="entry name" value="GlcNAc_PI_deacetylase-related"/>
</dbReference>
<dbReference type="EC" id="3.5.1.89" evidence="2"/>
<gene>
    <name evidence="4" type="ORF">ZIOFF_016386</name>
</gene>
<sequence length="243" mass="27374">MSWLLAAVAAVILFWVISLARILSSSSCVPSDPGFLHSGFGKRRNVLLVIAHPDDESIEANYTCYRGPCYMGFGPLISTYAVVCSPPTSESLRSSGFADPMFKALSLFSDVIHSGGFPNSFAVGALLGFGRISHNLVRKVFHDMVSHWNFMLLSDSNQKHIEAWELVSLSIFRKYSGPVDVWLSIIFSSFYLRKQIYCLLNNNPSLSFLAMAAHRSQWIWFRKLFVGFSTYTYMNTLRKINVE</sequence>
<comment type="caution">
    <text evidence="4">The sequence shown here is derived from an EMBL/GenBank/DDBJ whole genome shotgun (WGS) entry which is preliminary data.</text>
</comment>
<keyword evidence="5" id="KW-1185">Reference proteome</keyword>
<dbReference type="GO" id="GO:0016020">
    <property type="term" value="C:membrane"/>
    <property type="evidence" value="ECO:0007669"/>
    <property type="project" value="GOC"/>
</dbReference>
<proteinExistence type="inferred from homology"/>
<dbReference type="PANTHER" id="PTHR12993">
    <property type="entry name" value="N-ACETYLGLUCOSAMINYL-PHOSPHATIDYLINOSITOL DE-N-ACETYLASE-RELATED"/>
    <property type="match status" value="1"/>
</dbReference>
<protein>
    <recommendedName>
        <fullName evidence="2">N-acetylglucosaminylphosphatidylinositol deacetylase</fullName>
        <ecNumber evidence="2">3.5.1.89</ecNumber>
    </recommendedName>
</protein>
<evidence type="ECO:0000256" key="2">
    <source>
        <dbReference type="ARBA" id="ARBA00012176"/>
    </source>
</evidence>
<reference evidence="4 5" key="1">
    <citation type="submission" date="2020-08" db="EMBL/GenBank/DDBJ databases">
        <title>Plant Genome Project.</title>
        <authorList>
            <person name="Zhang R.-G."/>
        </authorList>
    </citation>
    <scope>NUCLEOTIDE SEQUENCE [LARGE SCALE GENOMIC DNA]</scope>
    <source>
        <tissue evidence="4">Rhizome</tissue>
    </source>
</reference>
<evidence type="ECO:0000256" key="1">
    <source>
        <dbReference type="ARBA" id="ARBA00006066"/>
    </source>
</evidence>
<dbReference type="GO" id="GO:0006506">
    <property type="term" value="P:GPI anchor biosynthetic process"/>
    <property type="evidence" value="ECO:0007669"/>
    <property type="project" value="UniProtKB-UniPathway"/>
</dbReference>
<dbReference type="EMBL" id="JACMSC010000004">
    <property type="protein sequence ID" value="KAG6526402.1"/>
    <property type="molecule type" value="Genomic_DNA"/>
</dbReference>
<dbReference type="SUPFAM" id="SSF102588">
    <property type="entry name" value="LmbE-like"/>
    <property type="match status" value="1"/>
</dbReference>
<dbReference type="AlphaFoldDB" id="A0A8J5I2L9"/>